<comment type="caution">
    <text evidence="4">The sequence shown here is derived from an EMBL/GenBank/DDBJ whole genome shotgun (WGS) entry which is preliminary data.</text>
</comment>
<evidence type="ECO:0000313" key="7">
    <source>
        <dbReference type="Proteomes" id="UP000239388"/>
    </source>
</evidence>
<evidence type="ECO:0000313" key="6">
    <source>
        <dbReference type="Proteomes" id="UP000237819"/>
    </source>
</evidence>
<keyword evidence="1" id="KW-0175">Coiled coil</keyword>
<dbReference type="EMBL" id="PUIB01000013">
    <property type="protein sequence ID" value="PQO36488.1"/>
    <property type="molecule type" value="Genomic_DNA"/>
</dbReference>
<organism evidence="4 7">
    <name type="scientific">Blastopirellula marina</name>
    <dbReference type="NCBI Taxonomy" id="124"/>
    <lineage>
        <taxon>Bacteria</taxon>
        <taxon>Pseudomonadati</taxon>
        <taxon>Planctomycetota</taxon>
        <taxon>Planctomycetia</taxon>
        <taxon>Pirellulales</taxon>
        <taxon>Pirellulaceae</taxon>
        <taxon>Blastopirellula</taxon>
    </lineage>
</organism>
<keyword evidence="3" id="KW-0732">Signal</keyword>
<dbReference type="RefSeq" id="WP_105334326.1">
    <property type="nucleotide sequence ID" value="NZ_PUHZ01000005.1"/>
</dbReference>
<feature type="compositionally biased region" description="Basic and acidic residues" evidence="2">
    <location>
        <begin position="41"/>
        <end position="63"/>
    </location>
</feature>
<feature type="signal peptide" evidence="3">
    <location>
        <begin position="1"/>
        <end position="21"/>
    </location>
</feature>
<evidence type="ECO:0000313" key="4">
    <source>
        <dbReference type="EMBL" id="PQO36488.1"/>
    </source>
</evidence>
<feature type="region of interest" description="Disordered" evidence="2">
    <location>
        <begin position="209"/>
        <end position="229"/>
    </location>
</feature>
<protein>
    <submittedName>
        <fullName evidence="4">Uncharacterized protein</fullName>
    </submittedName>
</protein>
<evidence type="ECO:0000256" key="3">
    <source>
        <dbReference type="SAM" id="SignalP"/>
    </source>
</evidence>
<reference evidence="6 7" key="1">
    <citation type="submission" date="2018-02" db="EMBL/GenBank/DDBJ databases">
        <title>Comparative genomes isolates from brazilian mangrove.</title>
        <authorList>
            <person name="Araujo J.E."/>
            <person name="Taketani R.G."/>
            <person name="Silva M.C.P."/>
            <person name="Loureco M.V."/>
            <person name="Andreote F.D."/>
        </authorList>
    </citation>
    <scope>NUCLEOTIDE SEQUENCE [LARGE SCALE GENOMIC DNA]</scope>
    <source>
        <strain evidence="4 7">NAP PRIS-MGV</strain>
        <strain evidence="5 6">Nap-Phe MGV</strain>
    </source>
</reference>
<dbReference type="OrthoDB" id="213467at2"/>
<evidence type="ECO:0000313" key="5">
    <source>
        <dbReference type="EMBL" id="PQO47438.1"/>
    </source>
</evidence>
<feature type="coiled-coil region" evidence="1">
    <location>
        <begin position="174"/>
        <end position="201"/>
    </location>
</feature>
<evidence type="ECO:0000256" key="1">
    <source>
        <dbReference type="SAM" id="Coils"/>
    </source>
</evidence>
<accession>A0A2S8FWD8</accession>
<sequence length="229" mass="26193">MIRLLGMTSLGVLLLVSTVAAQMPGQTKARSVAQNAVSLEKASEKKPPKADKADKDAAVSESEQARREELAFDLVRTHHPELSTLLRPLKRLRPRQYEAAIRELSRVSERLTQIQQRQPERYEIELALWKSKSRIQLLTAQLQMTPDDDKLREKLRSTIAEQIVSQRQLYEFEKARLAQRIEFLDAQLEKMDGDVETLVDQRLKAVDPLQKKPAKFRDSSPASSEKPKK</sequence>
<dbReference type="AlphaFoldDB" id="A0A2S8FWD8"/>
<dbReference type="Proteomes" id="UP000239388">
    <property type="component" value="Unassembled WGS sequence"/>
</dbReference>
<feature type="chain" id="PRO_5036322548" evidence="3">
    <location>
        <begin position="22"/>
        <end position="229"/>
    </location>
</feature>
<gene>
    <name evidence="5" type="ORF">C5Y93_05180</name>
    <name evidence="4" type="ORF">C5Y98_12365</name>
</gene>
<evidence type="ECO:0000256" key="2">
    <source>
        <dbReference type="SAM" id="MobiDB-lite"/>
    </source>
</evidence>
<dbReference type="Proteomes" id="UP000237819">
    <property type="component" value="Unassembled WGS sequence"/>
</dbReference>
<dbReference type="EMBL" id="PUHZ01000005">
    <property type="protein sequence ID" value="PQO47438.1"/>
    <property type="molecule type" value="Genomic_DNA"/>
</dbReference>
<proteinExistence type="predicted"/>
<feature type="region of interest" description="Disordered" evidence="2">
    <location>
        <begin position="32"/>
        <end position="63"/>
    </location>
</feature>
<name>A0A2S8FWD8_9BACT</name>